<comment type="caution">
    <text evidence="2">The sequence shown here is derived from an EMBL/GenBank/DDBJ whole genome shotgun (WGS) entry which is preliminary data.</text>
</comment>
<protein>
    <submittedName>
        <fullName evidence="2">Uncharacterized protein</fullName>
    </submittedName>
</protein>
<organism evidence="2">
    <name type="scientific">Tanacetum cinerariifolium</name>
    <name type="common">Dalmatian daisy</name>
    <name type="synonym">Chrysanthemum cinerariifolium</name>
    <dbReference type="NCBI Taxonomy" id="118510"/>
    <lineage>
        <taxon>Eukaryota</taxon>
        <taxon>Viridiplantae</taxon>
        <taxon>Streptophyta</taxon>
        <taxon>Embryophyta</taxon>
        <taxon>Tracheophyta</taxon>
        <taxon>Spermatophyta</taxon>
        <taxon>Magnoliopsida</taxon>
        <taxon>eudicotyledons</taxon>
        <taxon>Gunneridae</taxon>
        <taxon>Pentapetalae</taxon>
        <taxon>asterids</taxon>
        <taxon>campanulids</taxon>
        <taxon>Asterales</taxon>
        <taxon>Asteraceae</taxon>
        <taxon>Asteroideae</taxon>
        <taxon>Anthemideae</taxon>
        <taxon>Anthemidinae</taxon>
        <taxon>Tanacetum</taxon>
    </lineage>
</organism>
<dbReference type="EMBL" id="BKCJ010008983">
    <property type="protein sequence ID" value="GEU84853.1"/>
    <property type="molecule type" value="Genomic_DNA"/>
</dbReference>
<gene>
    <name evidence="2" type="ORF">Tci_056831</name>
</gene>
<evidence type="ECO:0000313" key="2">
    <source>
        <dbReference type="EMBL" id="GEU84853.1"/>
    </source>
</evidence>
<feature type="region of interest" description="Disordered" evidence="1">
    <location>
        <begin position="135"/>
        <end position="157"/>
    </location>
</feature>
<feature type="compositionally biased region" description="Pro residues" evidence="1">
    <location>
        <begin position="361"/>
        <end position="370"/>
    </location>
</feature>
<feature type="compositionally biased region" description="Basic and acidic residues" evidence="1">
    <location>
        <begin position="142"/>
        <end position="151"/>
    </location>
</feature>
<reference evidence="2" key="1">
    <citation type="journal article" date="2019" name="Sci. Rep.">
        <title>Draft genome of Tanacetum cinerariifolium, the natural source of mosquito coil.</title>
        <authorList>
            <person name="Yamashiro T."/>
            <person name="Shiraishi A."/>
            <person name="Satake H."/>
            <person name="Nakayama K."/>
        </authorList>
    </citation>
    <scope>NUCLEOTIDE SEQUENCE</scope>
</reference>
<accession>A0A6L2NF47</accession>
<sequence>MNEKVPRAVMVAECCVEALAREGEGANMLLHFSAFFTKINSPIRRHITRSSSPKASNSPPRVTVVKAPVVNVAKGFQDKFDVEKAGEEIDQQYVLFPMWYSSFTNPQNTDKDAAFDGKEHKFDEKKPEFEVNVSLSSSAQSRKQDEKTKKEAKGKRVNTPRCDEDMLELMELMVFLLSKVEKVEIRVNVVDLQVFAVWHMLLLLVYKLLLFSLTNWCCSLSAVRSLIAVKKVNDIIQLQALVDKKKVVVTEAIIREALRLDDAEGVECLPKEEIFAELARMGYEKPSTKLMFYKAFFSSQVGKGFSGVETSLFESMLVAQEVVVEGDDEVHRKQVNAGDVAEGDVSAAHEEVPTAVEEPSIPSPTPPTLQPQPSHDILSTSQKRKGKKLERRNKVKVLKLRRLQKVGTSQRVETSDETVMDDVSNQGRIIAEIDQDADVVLEDDKEDDREERQAESQAEIYKIDLDHANKVLSMQDDETKPAEVQEVVEVVTTAKLIIKVVTDAITATPSRRRKGVKIRDLQEESTTSTIIPAETKSKDKGKGILVKEPKPLKKKQQIKQNEKYARELQAGLNKNIDWDEAIDHVKNKANENPAIKRYQVEDLEALWILVKERFSTTKPKNFSDDFLLVTLGVMFEKPDIHAQIWKNQRSVHGPAKVKGWKILESCGVQIITFTTTQLILLVEKKYPLKRFTLDQILNAVRLEIEEESEVSLELLRFIRQQHQEGQLE</sequence>
<feature type="region of interest" description="Disordered" evidence="1">
    <location>
        <begin position="336"/>
        <end position="389"/>
    </location>
</feature>
<name>A0A6L2NF47_TANCI</name>
<evidence type="ECO:0000256" key="1">
    <source>
        <dbReference type="SAM" id="MobiDB-lite"/>
    </source>
</evidence>
<dbReference type="AlphaFoldDB" id="A0A6L2NF47"/>
<proteinExistence type="predicted"/>